<keyword evidence="3" id="KW-1185">Reference proteome</keyword>
<gene>
    <name evidence="2" type="ORF">GCM10008101_02930</name>
</gene>
<evidence type="ECO:0000313" key="2">
    <source>
        <dbReference type="EMBL" id="GGZ53208.1"/>
    </source>
</evidence>
<name>A0ABQ3BT47_9GAMM</name>
<reference evidence="3" key="1">
    <citation type="journal article" date="2019" name="Int. J. Syst. Evol. Microbiol.">
        <title>The Global Catalogue of Microorganisms (GCM) 10K type strain sequencing project: providing services to taxonomists for standard genome sequencing and annotation.</title>
        <authorList>
            <consortium name="The Broad Institute Genomics Platform"/>
            <consortium name="The Broad Institute Genome Sequencing Center for Infectious Disease"/>
            <person name="Wu L."/>
            <person name="Ma J."/>
        </authorList>
    </citation>
    <scope>NUCLEOTIDE SEQUENCE [LARGE SCALE GENOMIC DNA]</scope>
    <source>
        <strain evidence="3">KCTC 22558</strain>
    </source>
</reference>
<evidence type="ECO:0008006" key="4">
    <source>
        <dbReference type="Google" id="ProtNLM"/>
    </source>
</evidence>
<evidence type="ECO:0000256" key="1">
    <source>
        <dbReference type="SAM" id="SignalP"/>
    </source>
</evidence>
<dbReference type="EMBL" id="BMXY01000001">
    <property type="protein sequence ID" value="GGZ53208.1"/>
    <property type="molecule type" value="Genomic_DNA"/>
</dbReference>
<feature type="signal peptide" evidence="1">
    <location>
        <begin position="1"/>
        <end position="22"/>
    </location>
</feature>
<proteinExistence type="predicted"/>
<keyword evidence="1" id="KW-0732">Signal</keyword>
<feature type="chain" id="PRO_5046616353" description="DUF4124 domain-containing protein" evidence="1">
    <location>
        <begin position="23"/>
        <end position="197"/>
    </location>
</feature>
<comment type="caution">
    <text evidence="2">The sequence shown here is derived from an EMBL/GenBank/DDBJ whole genome shotgun (WGS) entry which is preliminary data.</text>
</comment>
<dbReference type="Proteomes" id="UP000643403">
    <property type="component" value="Unassembled WGS sequence"/>
</dbReference>
<protein>
    <recommendedName>
        <fullName evidence="4">DUF4124 domain-containing protein</fullName>
    </recommendedName>
</protein>
<dbReference type="RefSeq" id="WP_189446555.1">
    <property type="nucleotide sequence ID" value="NZ_BMXY01000001.1"/>
</dbReference>
<accession>A0ABQ3BT47</accession>
<organism evidence="2 3">
    <name type="scientific">Cognatilysobacter xinjiangensis</name>
    <dbReference type="NCBI Taxonomy" id="546892"/>
    <lineage>
        <taxon>Bacteria</taxon>
        <taxon>Pseudomonadati</taxon>
        <taxon>Pseudomonadota</taxon>
        <taxon>Gammaproteobacteria</taxon>
        <taxon>Lysobacterales</taxon>
        <taxon>Lysobacteraceae</taxon>
        <taxon>Cognatilysobacter</taxon>
    </lineage>
</organism>
<sequence>MPSRPYVLIALLALVAPSSALAEVRRCALPNGSIVFTDRRCDTIGGEERAAPTETAQLRSHRAACPRTLRDLAYEVRAAVDAHDVNRLASVYLWSGMGTRQGYALMDRLQAVVDRPLVDLQPIYPGTDEPYPTTVPLRPPTGLRLEQTSIRGGTPLRAVFGLRKHLGCWWIVEGGTRRVTPPPSVEDLPEPAPVPVD</sequence>
<evidence type="ECO:0000313" key="3">
    <source>
        <dbReference type="Proteomes" id="UP000643403"/>
    </source>
</evidence>